<dbReference type="Proteomes" id="UP000574369">
    <property type="component" value="Unassembled WGS sequence"/>
</dbReference>
<dbReference type="GO" id="GO:0008168">
    <property type="term" value="F:methyltransferase activity"/>
    <property type="evidence" value="ECO:0007669"/>
    <property type="project" value="UniProtKB-KW"/>
</dbReference>
<dbReference type="CDD" id="cd02440">
    <property type="entry name" value="AdoMet_MTases"/>
    <property type="match status" value="1"/>
</dbReference>
<dbReference type="SUPFAM" id="SSF53335">
    <property type="entry name" value="S-adenosyl-L-methionine-dependent methyltransferases"/>
    <property type="match status" value="1"/>
</dbReference>
<comment type="caution">
    <text evidence="5">The sequence shown here is derived from an EMBL/GenBank/DDBJ whole genome shotgun (WGS) entry which is preliminary data.</text>
</comment>
<keyword evidence="6" id="KW-1185">Reference proteome</keyword>
<evidence type="ECO:0000256" key="2">
    <source>
        <dbReference type="ARBA" id="ARBA00022679"/>
    </source>
</evidence>
<dbReference type="GO" id="GO:0032259">
    <property type="term" value="P:methylation"/>
    <property type="evidence" value="ECO:0007669"/>
    <property type="project" value="UniProtKB-KW"/>
</dbReference>
<protein>
    <submittedName>
        <fullName evidence="5">SAM-dependent methyltransferase</fullName>
    </submittedName>
</protein>
<dbReference type="Gene3D" id="3.40.50.150">
    <property type="entry name" value="Vaccinia Virus protein VP39"/>
    <property type="match status" value="1"/>
</dbReference>
<evidence type="ECO:0000256" key="3">
    <source>
        <dbReference type="ARBA" id="ARBA00022691"/>
    </source>
</evidence>
<gene>
    <name evidence="5" type="ORF">FHS28_002042</name>
</gene>
<dbReference type="InterPro" id="IPR029063">
    <property type="entry name" value="SAM-dependent_MTases_sf"/>
</dbReference>
<sequence>MALSYPSLPVHFSGSGPGPQAADGCSVELYRRSVYAGEIELLRPLLPAGTSVLELGCGTGRLTHRLLEWGCEVTGVDNSADMLAHLHPSVHCVQADIETLHLDQRFDVVLLPSGMINHADAAVRRAFVAAAARHVASDGRFLLKRQAPGWMLSSQVGDVLGRPDAPIEVLAATRSPEPEGTQVRMTLQYRIGPDTWTHVFSVITLDVAAIAELLRAEGFTPPEALDADALWLSTRPLSLQRFFPTHQG</sequence>
<accession>A0ABR6GRA5</accession>
<keyword evidence="1 5" id="KW-0489">Methyltransferase</keyword>
<organism evidence="5 6">
    <name type="scientific">Roseateles terrae</name>
    <dbReference type="NCBI Taxonomy" id="431060"/>
    <lineage>
        <taxon>Bacteria</taxon>
        <taxon>Pseudomonadati</taxon>
        <taxon>Pseudomonadota</taxon>
        <taxon>Betaproteobacteria</taxon>
        <taxon>Burkholderiales</taxon>
        <taxon>Sphaerotilaceae</taxon>
        <taxon>Roseateles</taxon>
    </lineage>
</organism>
<evidence type="ECO:0000259" key="4">
    <source>
        <dbReference type="Pfam" id="PF13649"/>
    </source>
</evidence>
<evidence type="ECO:0000256" key="1">
    <source>
        <dbReference type="ARBA" id="ARBA00022603"/>
    </source>
</evidence>
<evidence type="ECO:0000313" key="6">
    <source>
        <dbReference type="Proteomes" id="UP000574369"/>
    </source>
</evidence>
<proteinExistence type="predicted"/>
<dbReference type="RefSeq" id="WP_088452993.1">
    <property type="nucleotide sequence ID" value="NZ_JACHXO010000003.1"/>
</dbReference>
<dbReference type="PANTHER" id="PTHR43464">
    <property type="entry name" value="METHYLTRANSFERASE"/>
    <property type="match status" value="1"/>
</dbReference>
<dbReference type="Pfam" id="PF13649">
    <property type="entry name" value="Methyltransf_25"/>
    <property type="match status" value="1"/>
</dbReference>
<keyword evidence="3" id="KW-0949">S-adenosyl-L-methionine</keyword>
<dbReference type="EMBL" id="JACHXO010000003">
    <property type="protein sequence ID" value="MBB3194646.1"/>
    <property type="molecule type" value="Genomic_DNA"/>
</dbReference>
<feature type="domain" description="Methyltransferase" evidence="4">
    <location>
        <begin position="52"/>
        <end position="139"/>
    </location>
</feature>
<keyword evidence="2" id="KW-0808">Transferase</keyword>
<name>A0ABR6GRA5_9BURK</name>
<reference evidence="5 6" key="1">
    <citation type="submission" date="2020-08" db="EMBL/GenBank/DDBJ databases">
        <title>Genomic Encyclopedia of Type Strains, Phase III (KMG-III): the genomes of soil and plant-associated and newly described type strains.</title>
        <authorList>
            <person name="Whitman W."/>
        </authorList>
    </citation>
    <scope>NUCLEOTIDE SEQUENCE [LARGE SCALE GENOMIC DNA]</scope>
    <source>
        <strain evidence="5 6">CECT 7247</strain>
    </source>
</reference>
<dbReference type="InterPro" id="IPR041698">
    <property type="entry name" value="Methyltransf_25"/>
</dbReference>
<dbReference type="PANTHER" id="PTHR43464:SF19">
    <property type="entry name" value="UBIQUINONE BIOSYNTHESIS O-METHYLTRANSFERASE, MITOCHONDRIAL"/>
    <property type="match status" value="1"/>
</dbReference>
<evidence type="ECO:0000313" key="5">
    <source>
        <dbReference type="EMBL" id="MBB3194646.1"/>
    </source>
</evidence>